<comment type="caution">
    <text evidence="2">The sequence shown here is derived from an EMBL/GenBank/DDBJ whole genome shotgun (WGS) entry which is preliminary data.</text>
</comment>
<accession>A0A4Z1EWE6</accession>
<feature type="region of interest" description="Disordered" evidence="1">
    <location>
        <begin position="409"/>
        <end position="432"/>
    </location>
</feature>
<dbReference type="AlphaFoldDB" id="A0A4Z1EWE6"/>
<keyword evidence="3" id="KW-1185">Reference proteome</keyword>
<feature type="region of interest" description="Disordered" evidence="1">
    <location>
        <begin position="95"/>
        <end position="134"/>
    </location>
</feature>
<feature type="region of interest" description="Disordered" evidence="1">
    <location>
        <begin position="334"/>
        <end position="393"/>
    </location>
</feature>
<gene>
    <name evidence="2" type="ORF">BTUL_0024g00020</name>
</gene>
<dbReference type="Proteomes" id="UP000297777">
    <property type="component" value="Unassembled WGS sequence"/>
</dbReference>
<reference evidence="2 3" key="1">
    <citation type="submission" date="2017-12" db="EMBL/GenBank/DDBJ databases">
        <title>Comparative genomics of Botrytis spp.</title>
        <authorList>
            <person name="Valero-Jimenez C.A."/>
            <person name="Tapia P."/>
            <person name="Veloso J."/>
            <person name="Silva-Moreno E."/>
            <person name="Staats M."/>
            <person name="Valdes J.H."/>
            <person name="Van Kan J.A.L."/>
        </authorList>
    </citation>
    <scope>NUCLEOTIDE SEQUENCE [LARGE SCALE GENOMIC DNA]</scope>
    <source>
        <strain evidence="2 3">Bt9001</strain>
    </source>
</reference>
<protein>
    <submittedName>
        <fullName evidence="2">Uncharacterized protein</fullName>
    </submittedName>
</protein>
<evidence type="ECO:0000313" key="2">
    <source>
        <dbReference type="EMBL" id="TGO16734.1"/>
    </source>
</evidence>
<organism evidence="2 3">
    <name type="scientific">Botrytis tulipae</name>
    <dbReference type="NCBI Taxonomy" id="87230"/>
    <lineage>
        <taxon>Eukaryota</taxon>
        <taxon>Fungi</taxon>
        <taxon>Dikarya</taxon>
        <taxon>Ascomycota</taxon>
        <taxon>Pezizomycotina</taxon>
        <taxon>Leotiomycetes</taxon>
        <taxon>Helotiales</taxon>
        <taxon>Sclerotiniaceae</taxon>
        <taxon>Botrytis</taxon>
    </lineage>
</organism>
<feature type="region of interest" description="Disordered" evidence="1">
    <location>
        <begin position="504"/>
        <end position="553"/>
    </location>
</feature>
<proteinExistence type="predicted"/>
<feature type="region of interest" description="Disordered" evidence="1">
    <location>
        <begin position="288"/>
        <end position="309"/>
    </location>
</feature>
<name>A0A4Z1EWE6_9HELO</name>
<feature type="compositionally biased region" description="Polar residues" evidence="1">
    <location>
        <begin position="95"/>
        <end position="119"/>
    </location>
</feature>
<evidence type="ECO:0000256" key="1">
    <source>
        <dbReference type="SAM" id="MobiDB-lite"/>
    </source>
</evidence>
<sequence>MDTEMEDVHNIIDPSVYEGLKDNDMENEGLEEGQLIGSPPQIPLFKAFNLTTSEAKDNADRLAKIEIWEETMNREKSRKHFMESVEGVTCTRKAQTNVPGVSSTSSPLPQDSMHNTPRQGSMDSEMSDRSEEDREQAIHNGMYGDAYADIYGDVYWDTNVDIREESLVSENISRTRRKKSNRSKQRKKAAELQASLKIHGLLPVPSQALQEQSDRTFLQRDAAALRPKSNNNQLEVREQEWSRKMTMERTNRGVFTLQQERLEKIANLRERIMARKTSLQAQGLLPVSPSRRNVKGNSIRTLPDGNLEANISKPHKMQEKENRQETLEIMEIENIGSRASPQKKDPSQHVTKGPKTHQVRLREQRNKMRAQTQQSALDRQKSYGMAASPAQPTQNYPTIIRKSYENDVETPLQQEENSTVEREQEPSTSIPGEIRVLLQREKERRQRLSALDNVELAEKRKGEQELVLERIRLSIKNTESRGVPAKICDVSEKISLEMAQERAALPDQDSSLHAQYTHQKPWQDNSSVISNGSREGSQLEREQGHHAKKGEGGRELLPVLEDTVFLPENLVMEIDTIVEYRDKEDVAKKFSIPQNIGDMSDDAMWHGTNIGEVMEETPLRSGAMVEDPSKDIWPRSIPEVLSQLFYLSEEVEEIIKMENGWFGWLGIDTDIDEEIEHFINVTIPSLNTTIEYPSEPEDTRATPDILSELFNISEDIEDMINAEDKWFGWLGMDIDVQDFVDVFGRC</sequence>
<dbReference type="EMBL" id="PQXH01000024">
    <property type="protein sequence ID" value="TGO16734.1"/>
    <property type="molecule type" value="Genomic_DNA"/>
</dbReference>
<evidence type="ECO:0000313" key="3">
    <source>
        <dbReference type="Proteomes" id="UP000297777"/>
    </source>
</evidence>
<feature type="compositionally biased region" description="Polar residues" evidence="1">
    <location>
        <begin position="508"/>
        <end position="536"/>
    </location>
</feature>
<feature type="compositionally biased region" description="Basic and acidic residues" evidence="1">
    <location>
        <begin position="537"/>
        <end position="553"/>
    </location>
</feature>
<dbReference type="OrthoDB" id="3557096at2759"/>